<dbReference type="EMBL" id="VYYT01000057">
    <property type="protein sequence ID" value="KAK2773293.1"/>
    <property type="molecule type" value="Genomic_DNA"/>
</dbReference>
<comment type="caution">
    <text evidence="2">The sequence shown here is derived from an EMBL/GenBank/DDBJ whole genome shotgun (WGS) entry which is preliminary data.</text>
</comment>
<sequence>MPVVKSSVGKAEFWLPSGYYLRQQPRSNEAKRGEMVQDEATRTTHGTGTPVVATLSKRKRMERFEVGATTG</sequence>
<dbReference type="AlphaFoldDB" id="A0AAE0DB89"/>
<protein>
    <submittedName>
        <fullName evidence="2">Uncharacterized protein</fullName>
    </submittedName>
</protein>
<keyword evidence="3" id="KW-1185">Reference proteome</keyword>
<feature type="compositionally biased region" description="Basic and acidic residues" evidence="1">
    <location>
        <begin position="28"/>
        <end position="42"/>
    </location>
</feature>
<dbReference type="Proteomes" id="UP001281614">
    <property type="component" value="Unassembled WGS sequence"/>
</dbReference>
<gene>
    <name evidence="2" type="ORF">CKAH01_03753</name>
</gene>
<proteinExistence type="predicted"/>
<name>A0AAE0DB89_COLKA</name>
<accession>A0AAE0DB89</accession>
<evidence type="ECO:0000313" key="3">
    <source>
        <dbReference type="Proteomes" id="UP001281614"/>
    </source>
</evidence>
<evidence type="ECO:0000256" key="1">
    <source>
        <dbReference type="SAM" id="MobiDB-lite"/>
    </source>
</evidence>
<organism evidence="2 3">
    <name type="scientific">Colletotrichum kahawae</name>
    <name type="common">Coffee berry disease fungus</name>
    <dbReference type="NCBI Taxonomy" id="34407"/>
    <lineage>
        <taxon>Eukaryota</taxon>
        <taxon>Fungi</taxon>
        <taxon>Dikarya</taxon>
        <taxon>Ascomycota</taxon>
        <taxon>Pezizomycotina</taxon>
        <taxon>Sordariomycetes</taxon>
        <taxon>Hypocreomycetidae</taxon>
        <taxon>Glomerellales</taxon>
        <taxon>Glomerellaceae</taxon>
        <taxon>Colletotrichum</taxon>
        <taxon>Colletotrichum gloeosporioides species complex</taxon>
    </lineage>
</organism>
<reference evidence="2" key="1">
    <citation type="submission" date="2023-02" db="EMBL/GenBank/DDBJ databases">
        <title>Colletotrichum kahawae CIFC_Que2 genome sequencing and assembly.</title>
        <authorList>
            <person name="Baroncelli R."/>
        </authorList>
    </citation>
    <scope>NUCLEOTIDE SEQUENCE</scope>
    <source>
        <strain evidence="2">CIFC_Que2</strain>
    </source>
</reference>
<evidence type="ECO:0000313" key="2">
    <source>
        <dbReference type="EMBL" id="KAK2773293.1"/>
    </source>
</evidence>
<feature type="region of interest" description="Disordered" evidence="1">
    <location>
        <begin position="25"/>
        <end position="71"/>
    </location>
</feature>